<keyword evidence="2 9" id="KW-0533">Nickel</keyword>
<dbReference type="Pfam" id="PF03079">
    <property type="entry name" value="ARD"/>
    <property type="match status" value="1"/>
</dbReference>
<keyword evidence="5 9" id="KW-0223">Dioxygenase</keyword>
<dbReference type="InterPro" id="IPR004313">
    <property type="entry name" value="ARD"/>
</dbReference>
<dbReference type="InterPro" id="IPR014710">
    <property type="entry name" value="RmlC-like_jellyroll"/>
</dbReference>
<comment type="catalytic activity">
    <reaction evidence="9">
        <text>1,2-dihydroxy-5-(methylsulfanyl)pent-1-en-3-one + O2 = 3-(methylsulfanyl)propanoate + CO + formate + 2 H(+)</text>
        <dbReference type="Rhea" id="RHEA:14161"/>
        <dbReference type="ChEBI" id="CHEBI:15378"/>
        <dbReference type="ChEBI" id="CHEBI:15379"/>
        <dbReference type="ChEBI" id="CHEBI:15740"/>
        <dbReference type="ChEBI" id="CHEBI:17245"/>
        <dbReference type="ChEBI" id="CHEBI:49016"/>
        <dbReference type="ChEBI" id="CHEBI:49252"/>
        <dbReference type="EC" id="1.13.11.53"/>
    </reaction>
</comment>
<dbReference type="Proteomes" id="UP000244441">
    <property type="component" value="Chromosome"/>
</dbReference>
<dbReference type="InterPro" id="IPR011051">
    <property type="entry name" value="RmlC_Cupin_sf"/>
</dbReference>
<evidence type="ECO:0000256" key="3">
    <source>
        <dbReference type="ARBA" id="ARBA00022605"/>
    </source>
</evidence>
<evidence type="ECO:0000256" key="7">
    <source>
        <dbReference type="ARBA" id="ARBA00023004"/>
    </source>
</evidence>
<feature type="binding site" evidence="9">
    <location>
        <position position="95"/>
    </location>
    <ligand>
        <name>Ni(2+)</name>
        <dbReference type="ChEBI" id="CHEBI:49786"/>
    </ligand>
</feature>
<organism evidence="10 11">
    <name type="scientific">Saccharobesus litoralis</name>
    <dbReference type="NCBI Taxonomy" id="2172099"/>
    <lineage>
        <taxon>Bacteria</taxon>
        <taxon>Pseudomonadati</taxon>
        <taxon>Pseudomonadota</taxon>
        <taxon>Gammaproteobacteria</taxon>
        <taxon>Alteromonadales</taxon>
        <taxon>Alteromonadaceae</taxon>
        <taxon>Saccharobesus</taxon>
    </lineage>
</organism>
<comment type="cofactor">
    <cofactor evidence="9">
        <name>Fe(2+)</name>
        <dbReference type="ChEBI" id="CHEBI:29033"/>
    </cofactor>
    <text evidence="9">Binds 1 Fe(2+) cation per monomer.</text>
</comment>
<comment type="function">
    <text evidence="9">Catalyzes 2 different reactions between oxygene and the acireductone 1,2-dihydroxy-3-keto-5-methylthiopentene (DHK-MTPene) depending upon the metal bound in the active site. Fe-containing acireductone dioxygenase (Fe-ARD) produces formate and 2-keto-4-methylthiobutyrate (KMTB), the alpha-ketoacid precursor of methionine in the methionine recycle pathway. Ni-containing acireductone dioxygenase (Ni-ARD) produces methylthiopropionate, carbon monoxide and formate, and does not lie on the methionine recycle pathway.</text>
</comment>
<evidence type="ECO:0000256" key="6">
    <source>
        <dbReference type="ARBA" id="ARBA00023002"/>
    </source>
</evidence>
<keyword evidence="4 9" id="KW-0479">Metal-binding</keyword>
<dbReference type="InterPro" id="IPR023956">
    <property type="entry name" value="ARD_bac"/>
</dbReference>
<dbReference type="GO" id="GO:0016151">
    <property type="term" value="F:nickel cation binding"/>
    <property type="evidence" value="ECO:0007669"/>
    <property type="project" value="UniProtKB-UniRule"/>
</dbReference>
<feature type="binding site" evidence="9">
    <location>
        <position position="139"/>
    </location>
    <ligand>
        <name>Ni(2+)</name>
        <dbReference type="ChEBI" id="CHEBI:49786"/>
    </ligand>
</feature>
<dbReference type="GO" id="GO:0019284">
    <property type="term" value="P:L-methionine salvage from S-adenosylmethionine"/>
    <property type="evidence" value="ECO:0007669"/>
    <property type="project" value="InterPro"/>
</dbReference>
<comment type="similarity">
    <text evidence="9">Belongs to the acireductone dioxygenase (ARD) family.</text>
</comment>
<keyword evidence="8 9" id="KW-0486">Methionine biosynthesis</keyword>
<dbReference type="KEGG" id="cate:C2869_20160"/>
<evidence type="ECO:0000313" key="11">
    <source>
        <dbReference type="Proteomes" id="UP000244441"/>
    </source>
</evidence>
<dbReference type="AlphaFoldDB" id="A0A2S0VWI2"/>
<dbReference type="EMBL" id="CP026604">
    <property type="protein sequence ID" value="AWB68571.1"/>
    <property type="molecule type" value="Genomic_DNA"/>
</dbReference>
<dbReference type="RefSeq" id="WP_108604624.1">
    <property type="nucleotide sequence ID" value="NZ_CP026604.1"/>
</dbReference>
<dbReference type="PANTHER" id="PTHR23418">
    <property type="entry name" value="ACIREDUCTONE DIOXYGENASE"/>
    <property type="match status" value="1"/>
</dbReference>
<feature type="site" description="May play a role in transmitting local conformational changes" evidence="9">
    <location>
        <position position="100"/>
    </location>
</feature>
<feature type="site" description="May play a role in metal incorporation in vivo" evidence="9">
    <location>
        <position position="94"/>
    </location>
</feature>
<name>A0A2S0VWI2_9ALTE</name>
<dbReference type="HAMAP" id="MF_01682">
    <property type="entry name" value="Salvage_MtnD"/>
    <property type="match status" value="1"/>
</dbReference>
<evidence type="ECO:0000256" key="9">
    <source>
        <dbReference type="HAMAP-Rule" id="MF_01682"/>
    </source>
</evidence>
<reference evidence="10 11" key="1">
    <citation type="submission" date="2018-01" db="EMBL/GenBank/DDBJ databases">
        <title>Genome sequence of a Cantenovulum-like bacteria.</title>
        <authorList>
            <person name="Tan W.R."/>
            <person name="Lau N.-S."/>
            <person name="Go F."/>
            <person name="Amirul A.-A.A."/>
        </authorList>
    </citation>
    <scope>NUCLEOTIDE SEQUENCE [LARGE SCALE GENOMIC DNA]</scope>
    <source>
        <strain evidence="10 11">CCB-QB4</strain>
    </source>
</reference>
<comment type="pathway">
    <text evidence="9">Amino-acid biosynthesis; L-methionine biosynthesis via salvage pathway; L-methionine from S-methyl-5-thio-alpha-D-ribose 1-phosphate: step 5/6.</text>
</comment>
<dbReference type="CDD" id="cd02232">
    <property type="entry name" value="cupin_ARD"/>
    <property type="match status" value="1"/>
</dbReference>
<protein>
    <recommendedName>
        <fullName evidence="9">Acireductone dioxygenase</fullName>
    </recommendedName>
    <alternativeName>
        <fullName evidence="9">1,2-dihydroxy-3-keto-5-methylthiopentene dioxygenase</fullName>
        <shortName evidence="9">DHK-MTPene dioxygenase</shortName>
    </alternativeName>
    <alternativeName>
        <fullName evidence="9">Acireductone dioxygenase (Fe(2+)-requiring)</fullName>
        <shortName evidence="9">ARD'</shortName>
        <shortName evidence="9">Fe-ARD</shortName>
        <ecNumber evidence="9">1.13.11.54</ecNumber>
    </alternativeName>
    <alternativeName>
        <fullName evidence="9">Acireductone dioxygenase (Ni(2+)-requiring)</fullName>
        <shortName evidence="9">ARD</shortName>
        <shortName evidence="9">Ni-ARD</shortName>
        <ecNumber evidence="9">1.13.11.53</ecNumber>
    </alternativeName>
</protein>
<feature type="binding site" evidence="9">
    <location>
        <position position="101"/>
    </location>
    <ligand>
        <name>Ni(2+)</name>
        <dbReference type="ChEBI" id="CHEBI:49786"/>
    </ligand>
</feature>
<feature type="binding site" evidence="9">
    <location>
        <position position="95"/>
    </location>
    <ligand>
        <name>Fe(2+)</name>
        <dbReference type="ChEBI" id="CHEBI:29033"/>
    </ligand>
</feature>
<gene>
    <name evidence="9" type="primary">mtnD</name>
    <name evidence="10" type="ORF">C2869_20160</name>
</gene>
<keyword evidence="3 9" id="KW-0028">Amino-acid biosynthesis</keyword>
<dbReference type="GO" id="GO:0019509">
    <property type="term" value="P:L-methionine salvage from methylthioadenosine"/>
    <property type="evidence" value="ECO:0007669"/>
    <property type="project" value="UniProtKB-UniRule"/>
</dbReference>
<sequence>MSQLIIYKDTLPALAIFNSTDKVEISNHLSKVNIVFKDNSQRTVTSQNKEAILTAHDSVINSIALLTKYKSRDLVSVDESTPNKADLRAKYMFEHTHNEDEVRFFVDGRALFCLHIGSNIYQVICEKGDLISIPKDTAHWFDMGSNPNFSVIRFFMNEKGWIASATGSDIAAHFPTLDQIDNKQLS</sequence>
<dbReference type="EC" id="1.13.11.53" evidence="9"/>
<feature type="binding site" evidence="9">
    <location>
        <position position="97"/>
    </location>
    <ligand>
        <name>Fe(2+)</name>
        <dbReference type="ChEBI" id="CHEBI:29033"/>
    </ligand>
</feature>
<feature type="site" description="Important to generate the dianion" evidence="9">
    <location>
        <position position="103"/>
    </location>
</feature>
<comment type="catalytic activity">
    <reaction evidence="1 9">
        <text>1,2-dihydroxy-5-(methylsulfanyl)pent-1-en-3-one + O2 = 4-methylsulfanyl-2-oxobutanoate + formate + 2 H(+)</text>
        <dbReference type="Rhea" id="RHEA:24504"/>
        <dbReference type="ChEBI" id="CHEBI:15378"/>
        <dbReference type="ChEBI" id="CHEBI:15379"/>
        <dbReference type="ChEBI" id="CHEBI:15740"/>
        <dbReference type="ChEBI" id="CHEBI:16723"/>
        <dbReference type="ChEBI" id="CHEBI:49252"/>
        <dbReference type="EC" id="1.13.11.54"/>
    </reaction>
</comment>
<evidence type="ECO:0000256" key="8">
    <source>
        <dbReference type="ARBA" id="ARBA00023167"/>
    </source>
</evidence>
<evidence type="ECO:0000256" key="1">
    <source>
        <dbReference type="ARBA" id="ARBA00000428"/>
    </source>
</evidence>
<keyword evidence="6 9" id="KW-0560">Oxidoreductase</keyword>
<dbReference type="EC" id="1.13.11.54" evidence="9"/>
<feature type="binding site" evidence="9">
    <location>
        <position position="101"/>
    </location>
    <ligand>
        <name>Fe(2+)</name>
        <dbReference type="ChEBI" id="CHEBI:29033"/>
    </ligand>
</feature>
<comment type="cofactor">
    <cofactor evidence="9">
        <name>Ni(2+)</name>
        <dbReference type="ChEBI" id="CHEBI:49786"/>
    </cofactor>
    <text evidence="9">Binds 1 nickel ion per monomer.</text>
</comment>
<dbReference type="Gene3D" id="2.60.120.10">
    <property type="entry name" value="Jelly Rolls"/>
    <property type="match status" value="1"/>
</dbReference>
<proteinExistence type="inferred from homology"/>
<dbReference type="OrthoDB" id="9795636at2"/>
<dbReference type="GO" id="GO:0010309">
    <property type="term" value="F:acireductone dioxygenase [iron(II)-requiring] activity"/>
    <property type="evidence" value="ECO:0007669"/>
    <property type="project" value="UniProtKB-UniRule"/>
</dbReference>
<evidence type="ECO:0000313" key="10">
    <source>
        <dbReference type="EMBL" id="AWB68571.1"/>
    </source>
</evidence>
<dbReference type="GO" id="GO:0010308">
    <property type="term" value="F:acireductone dioxygenase (Ni2+-requiring) activity"/>
    <property type="evidence" value="ECO:0007669"/>
    <property type="project" value="UniProtKB-UniRule"/>
</dbReference>
<dbReference type="PANTHER" id="PTHR23418:SF0">
    <property type="entry name" value="ACIREDUCTONE DIOXYGENASE"/>
    <property type="match status" value="1"/>
</dbReference>
<accession>A0A2S0VWI2</accession>
<evidence type="ECO:0000256" key="4">
    <source>
        <dbReference type="ARBA" id="ARBA00022723"/>
    </source>
</evidence>
<evidence type="ECO:0000256" key="2">
    <source>
        <dbReference type="ARBA" id="ARBA00022596"/>
    </source>
</evidence>
<dbReference type="SUPFAM" id="SSF51182">
    <property type="entry name" value="RmlC-like cupins"/>
    <property type="match status" value="1"/>
</dbReference>
<dbReference type="UniPathway" id="UPA00904">
    <property type="reaction ID" value="UER00878"/>
</dbReference>
<keyword evidence="7 9" id="KW-0408">Iron</keyword>
<feature type="binding site" evidence="9">
    <location>
        <position position="97"/>
    </location>
    <ligand>
        <name>Ni(2+)</name>
        <dbReference type="ChEBI" id="CHEBI:49786"/>
    </ligand>
</feature>
<evidence type="ECO:0000256" key="5">
    <source>
        <dbReference type="ARBA" id="ARBA00022964"/>
    </source>
</evidence>
<comment type="subunit">
    <text evidence="9">Monomer.</text>
</comment>
<dbReference type="GO" id="GO:0005506">
    <property type="term" value="F:iron ion binding"/>
    <property type="evidence" value="ECO:0007669"/>
    <property type="project" value="UniProtKB-UniRule"/>
</dbReference>
<keyword evidence="11" id="KW-1185">Reference proteome</keyword>
<feature type="binding site" evidence="9">
    <location>
        <position position="139"/>
    </location>
    <ligand>
        <name>Fe(2+)</name>
        <dbReference type="ChEBI" id="CHEBI:29033"/>
    </ligand>
</feature>